<keyword evidence="2" id="KW-1185">Reference proteome</keyword>
<evidence type="ECO:0000313" key="1">
    <source>
        <dbReference type="EMBL" id="PQJ09498.1"/>
    </source>
</evidence>
<dbReference type="OrthoDB" id="798290at2"/>
<organism evidence="1 2">
    <name type="scientific">Flavipsychrobacter stenotrophus</name>
    <dbReference type="NCBI Taxonomy" id="2077091"/>
    <lineage>
        <taxon>Bacteria</taxon>
        <taxon>Pseudomonadati</taxon>
        <taxon>Bacteroidota</taxon>
        <taxon>Chitinophagia</taxon>
        <taxon>Chitinophagales</taxon>
        <taxon>Chitinophagaceae</taxon>
        <taxon>Flavipsychrobacter</taxon>
    </lineage>
</organism>
<dbReference type="EMBL" id="PPSL01000006">
    <property type="protein sequence ID" value="PQJ09498.1"/>
    <property type="molecule type" value="Genomic_DNA"/>
</dbReference>
<reference evidence="1 2" key="1">
    <citation type="submission" date="2018-01" db="EMBL/GenBank/DDBJ databases">
        <title>A novel member of the phylum Bacteroidetes isolated from glacier ice.</title>
        <authorList>
            <person name="Liu Q."/>
            <person name="Xin Y.-H."/>
        </authorList>
    </citation>
    <scope>NUCLEOTIDE SEQUENCE [LARGE SCALE GENOMIC DNA]</scope>
    <source>
        <strain evidence="1 2">RB1R16</strain>
    </source>
</reference>
<evidence type="ECO:0000313" key="2">
    <source>
        <dbReference type="Proteomes" id="UP000239872"/>
    </source>
</evidence>
<dbReference type="AlphaFoldDB" id="A0A2S7SS07"/>
<accession>A0A2S7SS07</accession>
<protein>
    <submittedName>
        <fullName evidence="1">Uncharacterized protein</fullName>
    </submittedName>
</protein>
<dbReference type="RefSeq" id="WP_105040948.1">
    <property type="nucleotide sequence ID" value="NZ_PPSL01000006.1"/>
</dbReference>
<comment type="caution">
    <text evidence="1">The sequence shown here is derived from an EMBL/GenBank/DDBJ whole genome shotgun (WGS) entry which is preliminary data.</text>
</comment>
<sequence length="141" mass="15051">MAGVTFFDSKECEWADMTIYIEGGTSTKIEGIKYKKSKVKTHLHGSGNKAIGIQSGNETCGGEITALKGAVDSMNKAAVAAGGKDILDVSMTIVVVYQEAKGRPLETDTLVGVEISEFEKGWDQGATQMPITMPFLCLDIV</sequence>
<proteinExistence type="predicted"/>
<name>A0A2S7SS07_9BACT</name>
<dbReference type="Proteomes" id="UP000239872">
    <property type="component" value="Unassembled WGS sequence"/>
</dbReference>
<gene>
    <name evidence="1" type="ORF">CJD36_019860</name>
</gene>